<name>A0A1I7SG50_BURXY</name>
<dbReference type="Proteomes" id="UP000582659">
    <property type="component" value="Unassembled WGS sequence"/>
</dbReference>
<dbReference type="EMBL" id="CAJFCV020000006">
    <property type="protein sequence ID" value="CAG9131878.1"/>
    <property type="molecule type" value="Genomic_DNA"/>
</dbReference>
<reference evidence="12" key="1">
    <citation type="submission" date="2016-11" db="UniProtKB">
        <authorList>
            <consortium name="WormBaseParasite"/>
        </authorList>
    </citation>
    <scope>IDENTIFICATION</scope>
</reference>
<protein>
    <submittedName>
        <fullName evidence="8">(pine wood nematode) hypothetical protein</fullName>
    </submittedName>
</protein>
<dbReference type="AlphaFoldDB" id="A0A1I7SG50"/>
<comment type="subcellular location">
    <subcellularLocation>
        <location evidence="1">Secreted</location>
    </subcellularLocation>
</comment>
<keyword evidence="7" id="KW-0732">Signal</keyword>
<dbReference type="WBParaSite" id="BXY_1201400.1">
    <property type="protein sequence ID" value="BXY_1201400.1"/>
    <property type="gene ID" value="BXY_1201400"/>
</dbReference>
<keyword evidence="4" id="KW-0165">Cleavage on pair of basic residues</keyword>
<dbReference type="OrthoDB" id="5773473at2759"/>
<keyword evidence="6" id="KW-0527">Neuropeptide</keyword>
<organism evidence="10 12">
    <name type="scientific">Bursaphelenchus xylophilus</name>
    <name type="common">Pinewood nematode worm</name>
    <name type="synonym">Aphelenchoides xylophilus</name>
    <dbReference type="NCBI Taxonomy" id="6326"/>
    <lineage>
        <taxon>Eukaryota</taxon>
        <taxon>Metazoa</taxon>
        <taxon>Ecdysozoa</taxon>
        <taxon>Nematoda</taxon>
        <taxon>Chromadorea</taxon>
        <taxon>Rhabditida</taxon>
        <taxon>Tylenchina</taxon>
        <taxon>Tylenchomorpha</taxon>
        <taxon>Aphelenchoidea</taxon>
        <taxon>Aphelenchoididae</taxon>
        <taxon>Bursaphelenchus</taxon>
    </lineage>
</organism>
<dbReference type="GO" id="GO:0007218">
    <property type="term" value="P:neuropeptide signaling pathway"/>
    <property type="evidence" value="ECO:0007669"/>
    <property type="project" value="UniProtKB-KW"/>
</dbReference>
<dbReference type="PANTHER" id="PTHR20986">
    <property type="entry name" value="FMRFAMIDE-RELATED PEPTIDES"/>
    <property type="match status" value="1"/>
</dbReference>
<keyword evidence="5" id="KW-0027">Amidation</keyword>
<proteinExistence type="inferred from homology"/>
<dbReference type="Proteomes" id="UP000095284">
    <property type="component" value="Unplaced"/>
</dbReference>
<evidence type="ECO:0000256" key="7">
    <source>
        <dbReference type="SAM" id="SignalP"/>
    </source>
</evidence>
<feature type="chain" id="PRO_5036022198" evidence="7">
    <location>
        <begin position="22"/>
        <end position="188"/>
    </location>
</feature>
<keyword evidence="11" id="KW-1185">Reference proteome</keyword>
<evidence type="ECO:0000256" key="5">
    <source>
        <dbReference type="ARBA" id="ARBA00022815"/>
    </source>
</evidence>
<sequence length="188" mass="21087">MSNQWLLVCVMGVVGVCTVQAAFFRGQPWKELFIADDSRADKRSVAYLPTLDEFSSYGSYYYNSPDEVDGYRQAKRDDQAMPGVLRFGKRADIDKKEMPGVLRFGKRSDGEAEKKAVPGVLRFGKRSDMPGVLRFGKRDGAEMPGVLRFGKKSEMPGVLRFGKRSDMPGVLRFGKRGDMPGVLRFGRK</sequence>
<dbReference type="eggNOG" id="ENOG502ST7F">
    <property type="taxonomic scope" value="Eukaryota"/>
</dbReference>
<evidence type="ECO:0000313" key="8">
    <source>
        <dbReference type="EMBL" id="CAD5235460.1"/>
    </source>
</evidence>
<dbReference type="PANTHER" id="PTHR20986:SF17">
    <property type="entry name" value="FMRFAMIDE-LIKE NEUROPEPTIDE 18"/>
    <property type="match status" value="1"/>
</dbReference>
<keyword evidence="3" id="KW-0964">Secreted</keyword>
<evidence type="ECO:0000256" key="1">
    <source>
        <dbReference type="ARBA" id="ARBA00004613"/>
    </source>
</evidence>
<comment type="similarity">
    <text evidence="2">Belongs to the FARP (FMRFamide related peptide) family.</text>
</comment>
<evidence type="ECO:0000313" key="10">
    <source>
        <dbReference type="Proteomes" id="UP000095284"/>
    </source>
</evidence>
<evidence type="ECO:0000313" key="9">
    <source>
        <dbReference type="EMBL" id="CAG9131878.1"/>
    </source>
</evidence>
<accession>A0A1I7SG50</accession>
<dbReference type="GO" id="GO:0005576">
    <property type="term" value="C:extracellular region"/>
    <property type="evidence" value="ECO:0007669"/>
    <property type="project" value="UniProtKB-SubCell"/>
</dbReference>
<gene>
    <name evidence="8" type="ORF">BXYJ_LOCUS15551</name>
</gene>
<evidence type="ECO:0000313" key="11">
    <source>
        <dbReference type="Proteomes" id="UP000659654"/>
    </source>
</evidence>
<dbReference type="EMBL" id="CAJFDI010000006">
    <property type="protein sequence ID" value="CAD5235460.1"/>
    <property type="molecule type" value="Genomic_DNA"/>
</dbReference>
<evidence type="ECO:0000256" key="4">
    <source>
        <dbReference type="ARBA" id="ARBA00022685"/>
    </source>
</evidence>
<dbReference type="Proteomes" id="UP000659654">
    <property type="component" value="Unassembled WGS sequence"/>
</dbReference>
<evidence type="ECO:0000313" key="12">
    <source>
        <dbReference type="WBParaSite" id="BXY_1201400.1"/>
    </source>
</evidence>
<evidence type="ECO:0000256" key="3">
    <source>
        <dbReference type="ARBA" id="ARBA00022525"/>
    </source>
</evidence>
<evidence type="ECO:0000256" key="2">
    <source>
        <dbReference type="ARBA" id="ARBA00006356"/>
    </source>
</evidence>
<feature type="signal peptide" evidence="7">
    <location>
        <begin position="1"/>
        <end position="21"/>
    </location>
</feature>
<reference evidence="9" key="2">
    <citation type="submission" date="2020-08" db="EMBL/GenBank/DDBJ databases">
        <authorList>
            <person name="Kikuchi T."/>
        </authorList>
    </citation>
    <scope>NUCLEOTIDE SEQUENCE</scope>
    <source>
        <strain evidence="8">Ka4C1</strain>
    </source>
</reference>
<dbReference type="InterPro" id="IPR051041">
    <property type="entry name" value="FMRFamide-related_np"/>
</dbReference>
<evidence type="ECO:0000256" key="6">
    <source>
        <dbReference type="ARBA" id="ARBA00023320"/>
    </source>
</evidence>